<evidence type="ECO:0000259" key="10">
    <source>
        <dbReference type="PROSITE" id="PS51217"/>
    </source>
</evidence>
<dbReference type="Proteomes" id="UP000230833">
    <property type="component" value="Unassembled WGS sequence"/>
</dbReference>
<accession>A0A2H0RME7</accession>
<name>A0A2H0RME7_9BACT</name>
<dbReference type="GO" id="GO:0005524">
    <property type="term" value="F:ATP binding"/>
    <property type="evidence" value="ECO:0007669"/>
    <property type="project" value="UniProtKB-KW"/>
</dbReference>
<evidence type="ECO:0000256" key="8">
    <source>
        <dbReference type="ARBA" id="ARBA00023125"/>
    </source>
</evidence>
<organism evidence="11 12">
    <name type="scientific">Candidatus Vogelbacteria bacterium CG10_big_fil_rev_8_21_14_0_10_45_14</name>
    <dbReference type="NCBI Taxonomy" id="1975042"/>
    <lineage>
        <taxon>Bacteria</taxon>
        <taxon>Candidatus Vogeliibacteriota</taxon>
    </lineage>
</organism>
<dbReference type="GO" id="GO:0043138">
    <property type="term" value="F:3'-5' DNA helicase activity"/>
    <property type="evidence" value="ECO:0007669"/>
    <property type="project" value="TreeGrafter"/>
</dbReference>
<comment type="caution">
    <text evidence="11">The sequence shown here is derived from an EMBL/GenBank/DDBJ whole genome shotgun (WGS) entry which is preliminary data.</text>
</comment>
<evidence type="ECO:0000256" key="2">
    <source>
        <dbReference type="ARBA" id="ARBA00022741"/>
    </source>
</evidence>
<dbReference type="AlphaFoldDB" id="A0A2H0RME7"/>
<evidence type="ECO:0000313" key="11">
    <source>
        <dbReference type="EMBL" id="PIR46955.1"/>
    </source>
</evidence>
<keyword evidence="7" id="KW-0067">ATP-binding</keyword>
<evidence type="ECO:0000256" key="6">
    <source>
        <dbReference type="ARBA" id="ARBA00022839"/>
    </source>
</evidence>
<sequence length="655" mass="74071">MGDINEKVAVGRVPLVAKRETNGDAGGFAFASPSDEAAWVGTDIKRRIDAGAEPDEIVVFTRKNKELARFGVALSALGVPYTLATKEDVLDDPLVERLLLLLKAVANFGEETALVRAMHVDTLGIDELDIFLLARRASKERIPLVKLCCAPDAPETVLAFCNKLKGWTKFGENHTMAELVTLVVRESALLPRFVERQDAMEKLRVLLTFLEEHQRSHRNARLAELLETLSIMDEYDILKANTSSLPGRVLLMTAHRGKGLGFGHVYITGMNEGNWGGKESRKHFRIPGLSSTNSEEDEADERRLLYVAMTRVKESLTFTYSKTGEDGKEALPSRYLAPLELLVDEPGIDSELSALSFSAPKEISEIREDIKNFVRETLLDRGLAVTALNNYLDCPWKWFYRNLLRVPEALNKHLMYGSAVHASLQWFFDGWAKGEQSSKEALIARLLCELEKEAFTEKDLEDAKRDGSKALAGYFDNYHKLWTRDIENERSIDTQFDIEGEALRLTGKIDKIEKKEDSTVNTPSFGIRVKVVDYKTGKPKSENYIRGKTADSNGDYYRQLVFYKLLLSKYENGKYDMREGEIDFVEPDKKSGKYKKFTFTITDEHVRELTELIQQTATDILSLSFWNKKCDDGDCEWCRMRGIRGARIPARQSGG</sequence>
<dbReference type="Pfam" id="PF13361">
    <property type="entry name" value="UvrD_C"/>
    <property type="match status" value="2"/>
</dbReference>
<dbReference type="InterPro" id="IPR011604">
    <property type="entry name" value="PDDEXK-like_dom_sf"/>
</dbReference>
<evidence type="ECO:0000256" key="3">
    <source>
        <dbReference type="ARBA" id="ARBA00022763"/>
    </source>
</evidence>
<keyword evidence="8" id="KW-0238">DNA-binding</keyword>
<dbReference type="EMBL" id="PCYL01000018">
    <property type="protein sequence ID" value="PIR46955.1"/>
    <property type="molecule type" value="Genomic_DNA"/>
</dbReference>
<dbReference type="InterPro" id="IPR014017">
    <property type="entry name" value="DNA_helicase_UvrD-like_C"/>
</dbReference>
<keyword evidence="6" id="KW-0269">Exonuclease</keyword>
<dbReference type="PROSITE" id="PS51217">
    <property type="entry name" value="UVRD_HELICASE_CTER"/>
    <property type="match status" value="1"/>
</dbReference>
<reference evidence="11 12" key="1">
    <citation type="submission" date="2017-09" db="EMBL/GenBank/DDBJ databases">
        <title>Depth-based differentiation of microbial function through sediment-hosted aquifers and enrichment of novel symbionts in the deep terrestrial subsurface.</title>
        <authorList>
            <person name="Probst A.J."/>
            <person name="Ladd B."/>
            <person name="Jarett J.K."/>
            <person name="Geller-Mcgrath D.E."/>
            <person name="Sieber C.M."/>
            <person name="Emerson J.B."/>
            <person name="Anantharaman K."/>
            <person name="Thomas B.C."/>
            <person name="Malmstrom R."/>
            <person name="Stieglmeier M."/>
            <person name="Klingl A."/>
            <person name="Woyke T."/>
            <person name="Ryan C.M."/>
            <person name="Banfield J.F."/>
        </authorList>
    </citation>
    <scope>NUCLEOTIDE SEQUENCE [LARGE SCALE GENOMIC DNA]</scope>
    <source>
        <strain evidence="11">CG10_big_fil_rev_8_21_14_0_10_45_14</strain>
    </source>
</reference>
<keyword evidence="3" id="KW-0227">DNA damage</keyword>
<dbReference type="PANTHER" id="PTHR11070:SF2">
    <property type="entry name" value="ATP-DEPENDENT DNA HELICASE SRS2"/>
    <property type="match status" value="1"/>
</dbReference>
<dbReference type="Gene3D" id="3.90.320.10">
    <property type="match status" value="1"/>
</dbReference>
<dbReference type="InterPro" id="IPR027417">
    <property type="entry name" value="P-loop_NTPase"/>
</dbReference>
<protein>
    <recommendedName>
        <fullName evidence="10">UvrD-like helicase C-terminal domain-containing protein</fullName>
    </recommendedName>
</protein>
<dbReference type="PANTHER" id="PTHR11070">
    <property type="entry name" value="UVRD / RECB / PCRA DNA HELICASE FAMILY MEMBER"/>
    <property type="match status" value="1"/>
</dbReference>
<dbReference type="GO" id="GO:0003677">
    <property type="term" value="F:DNA binding"/>
    <property type="evidence" value="ECO:0007669"/>
    <property type="project" value="UniProtKB-KW"/>
</dbReference>
<dbReference type="InterPro" id="IPR038726">
    <property type="entry name" value="PDDEXK_AddAB-type"/>
</dbReference>
<proteinExistence type="predicted"/>
<keyword evidence="9" id="KW-0234">DNA repair</keyword>
<evidence type="ECO:0000313" key="12">
    <source>
        <dbReference type="Proteomes" id="UP000230833"/>
    </source>
</evidence>
<evidence type="ECO:0000256" key="1">
    <source>
        <dbReference type="ARBA" id="ARBA00022722"/>
    </source>
</evidence>
<dbReference type="Gene3D" id="3.40.50.300">
    <property type="entry name" value="P-loop containing nucleotide triphosphate hydrolases"/>
    <property type="match status" value="1"/>
</dbReference>
<dbReference type="SUPFAM" id="SSF52540">
    <property type="entry name" value="P-loop containing nucleoside triphosphate hydrolases"/>
    <property type="match status" value="1"/>
</dbReference>
<evidence type="ECO:0000256" key="5">
    <source>
        <dbReference type="ARBA" id="ARBA00022806"/>
    </source>
</evidence>
<keyword evidence="1" id="KW-0540">Nuclease</keyword>
<dbReference type="Gene3D" id="1.10.486.10">
    <property type="entry name" value="PCRA, domain 4"/>
    <property type="match status" value="1"/>
</dbReference>
<keyword evidence="5" id="KW-0347">Helicase</keyword>
<dbReference type="GO" id="GO:0004527">
    <property type="term" value="F:exonuclease activity"/>
    <property type="evidence" value="ECO:0007669"/>
    <property type="project" value="UniProtKB-KW"/>
</dbReference>
<dbReference type="InterPro" id="IPR000212">
    <property type="entry name" value="DNA_helicase_UvrD/REP"/>
</dbReference>
<evidence type="ECO:0000256" key="4">
    <source>
        <dbReference type="ARBA" id="ARBA00022801"/>
    </source>
</evidence>
<dbReference type="Pfam" id="PF12705">
    <property type="entry name" value="PDDEXK_1"/>
    <property type="match status" value="1"/>
</dbReference>
<keyword evidence="2" id="KW-0547">Nucleotide-binding</keyword>
<dbReference type="GO" id="GO:0000725">
    <property type="term" value="P:recombinational repair"/>
    <property type="evidence" value="ECO:0007669"/>
    <property type="project" value="TreeGrafter"/>
</dbReference>
<evidence type="ECO:0000256" key="7">
    <source>
        <dbReference type="ARBA" id="ARBA00022840"/>
    </source>
</evidence>
<keyword evidence="4" id="KW-0378">Hydrolase</keyword>
<gene>
    <name evidence="11" type="ORF">COV07_01550</name>
</gene>
<evidence type="ECO:0000256" key="9">
    <source>
        <dbReference type="ARBA" id="ARBA00023204"/>
    </source>
</evidence>
<feature type="domain" description="UvrD-like helicase C-terminal" evidence="10">
    <location>
        <begin position="1"/>
        <end position="259"/>
    </location>
</feature>